<feature type="domain" description="KaiC" evidence="3">
    <location>
        <begin position="1"/>
        <end position="235"/>
    </location>
</feature>
<dbReference type="GO" id="GO:0005524">
    <property type="term" value="F:ATP binding"/>
    <property type="evidence" value="ECO:0007669"/>
    <property type="project" value="UniProtKB-KW"/>
</dbReference>
<evidence type="ECO:0000256" key="2">
    <source>
        <dbReference type="ARBA" id="ARBA00022840"/>
    </source>
</evidence>
<name>A0ABD4Z6X4_9CREN</name>
<dbReference type="SUPFAM" id="SSF52540">
    <property type="entry name" value="P-loop containing nucleoside triphosphate hydrolases"/>
    <property type="match status" value="1"/>
</dbReference>
<reference evidence="4 5" key="1">
    <citation type="submission" date="2023-05" db="EMBL/GenBank/DDBJ databases">
        <title>A new hyperthermophilic archaea 'Ignisphaera cupida' sp. nov. and description of the family 'Ignisphaeraceae' fam. nov.</title>
        <authorList>
            <person name="Podosokorskaya O.A."/>
            <person name="Elcheninov A.G."/>
            <person name="Klukina A."/>
            <person name="Merkel A.Y."/>
        </authorList>
    </citation>
    <scope>NUCLEOTIDE SEQUENCE [LARGE SCALE GENOMIC DNA]</scope>
    <source>
        <strain evidence="4 5">4213-co</strain>
    </source>
</reference>
<accession>A0ABD4Z6X4</accession>
<dbReference type="SMART" id="SM00382">
    <property type="entry name" value="AAA"/>
    <property type="match status" value="1"/>
</dbReference>
<gene>
    <name evidence="4" type="ORF">QPL79_04920</name>
</gene>
<comment type="caution">
    <text evidence="4">The sequence shown here is derived from an EMBL/GenBank/DDBJ whole genome shotgun (WGS) entry which is preliminary data.</text>
</comment>
<evidence type="ECO:0000256" key="1">
    <source>
        <dbReference type="ARBA" id="ARBA00022741"/>
    </source>
</evidence>
<dbReference type="Pfam" id="PF06745">
    <property type="entry name" value="ATPase"/>
    <property type="match status" value="1"/>
</dbReference>
<dbReference type="RefSeq" id="WP_285273672.1">
    <property type="nucleotide sequence ID" value="NZ_JASNVW010000002.1"/>
</dbReference>
<evidence type="ECO:0000313" key="5">
    <source>
        <dbReference type="Proteomes" id="UP001529235"/>
    </source>
</evidence>
<evidence type="ECO:0000259" key="3">
    <source>
        <dbReference type="PROSITE" id="PS51146"/>
    </source>
</evidence>
<proteinExistence type="predicted"/>
<dbReference type="Gene3D" id="3.40.50.300">
    <property type="entry name" value="P-loop containing nucleotide triphosphate hydrolases"/>
    <property type="match status" value="1"/>
</dbReference>
<dbReference type="PANTHER" id="PTHR43637:SF1">
    <property type="entry name" value="UPF0273 PROTEIN TM_0370"/>
    <property type="match status" value="1"/>
</dbReference>
<dbReference type="EMBL" id="JASNVW010000002">
    <property type="protein sequence ID" value="MDK6028697.1"/>
    <property type="molecule type" value="Genomic_DNA"/>
</dbReference>
<keyword evidence="5" id="KW-1185">Reference proteome</keyword>
<dbReference type="AlphaFoldDB" id="A0ABD4Z6X4"/>
<dbReference type="PROSITE" id="PS51146">
    <property type="entry name" value="KAIC"/>
    <property type="match status" value="1"/>
</dbReference>
<keyword evidence="1" id="KW-0547">Nucleotide-binding</keyword>
<dbReference type="Proteomes" id="UP001529235">
    <property type="component" value="Unassembled WGS sequence"/>
</dbReference>
<dbReference type="PANTHER" id="PTHR43637">
    <property type="entry name" value="UPF0273 PROTEIN TM_0370"/>
    <property type="match status" value="1"/>
</dbReference>
<organism evidence="4 5">
    <name type="scientific">Ignisphaera cupida</name>
    <dbReference type="NCBI Taxonomy" id="3050454"/>
    <lineage>
        <taxon>Archaea</taxon>
        <taxon>Thermoproteota</taxon>
        <taxon>Thermoprotei</taxon>
        <taxon>Desulfurococcales</taxon>
        <taxon>Desulfurococcaceae</taxon>
        <taxon>Ignisphaera</taxon>
    </lineage>
</organism>
<protein>
    <submittedName>
        <fullName evidence="4">ATPase domain-containing protein</fullName>
    </submittedName>
</protein>
<dbReference type="InterPro" id="IPR014774">
    <property type="entry name" value="KaiC-like_dom"/>
</dbReference>
<evidence type="ECO:0000313" key="4">
    <source>
        <dbReference type="EMBL" id="MDK6028697.1"/>
    </source>
</evidence>
<dbReference type="InterPro" id="IPR010624">
    <property type="entry name" value="KaiC_dom"/>
</dbReference>
<dbReference type="InterPro" id="IPR003593">
    <property type="entry name" value="AAA+_ATPase"/>
</dbReference>
<dbReference type="InterPro" id="IPR027417">
    <property type="entry name" value="P-loop_NTPase"/>
</dbReference>
<keyword evidence="2" id="KW-0067">ATP-binding</keyword>
<sequence>MDSRTIEYLKSVLGDFVKEPRLIVVAGHPGAGKTTLASIICLHAMQTNEKCLYMSFQEDKNRLFKQLAGVGIALDYFDAKGLLRFIKLPIPGDEEAVHIFMNEMLKSISDFNPRIIVIDSITALFKGLRDDVKIRGYLQNLFWELQKIVLGSIVMVVEVALGQEYPSLGDIEFIADAILILKHRIDEGLIERFMEIRKIRGRELLVAEIPFSIRGVQGIVLHPPVIPREIKSIAKSHLKLKRVNNEYEFEEVRKPVHVTLIEFTPQILPSTCLLLSILMHAPRNEKILIISYKHSEDELKHYIIDVFRKYADEETIERVLNRIVIRAVNPLAYSIYERTAMELSLVDEVKPGAVVFYNSSLPLMLESNKERYLRTLFNETLALKSRGVEVILAEAKSPPELSTIKRMLADSMIHIDCIDNYCLDYTVRIVEWGEETLLTKADVEKLISKLLILG</sequence>